<gene>
    <name evidence="9" type="ORF">A3783_06660</name>
</gene>
<protein>
    <submittedName>
        <fullName evidence="9">Nickel import ATP-binding protein NikD</fullName>
    </submittedName>
</protein>
<comment type="caution">
    <text evidence="9">The sequence shown here is derived from an EMBL/GenBank/DDBJ whole genome shotgun (WGS) entry which is preliminary data.</text>
</comment>
<evidence type="ECO:0000256" key="1">
    <source>
        <dbReference type="ARBA" id="ARBA00004202"/>
    </source>
</evidence>
<keyword evidence="3" id="KW-0813">Transport</keyword>
<dbReference type="PROSITE" id="PS50893">
    <property type="entry name" value="ABC_TRANSPORTER_2"/>
    <property type="match status" value="1"/>
</dbReference>
<evidence type="ECO:0000256" key="5">
    <source>
        <dbReference type="ARBA" id="ARBA00022741"/>
    </source>
</evidence>
<dbReference type="PANTHER" id="PTHR43297">
    <property type="entry name" value="OLIGOPEPTIDE TRANSPORT ATP-BINDING PROTEIN APPD"/>
    <property type="match status" value="1"/>
</dbReference>
<keyword evidence="4" id="KW-1003">Cell membrane</keyword>
<evidence type="ECO:0000313" key="9">
    <source>
        <dbReference type="EMBL" id="OAN15613.1"/>
    </source>
</evidence>
<dbReference type="PANTHER" id="PTHR43297:SF2">
    <property type="entry name" value="DIPEPTIDE TRANSPORT ATP-BINDING PROTEIN DPPD"/>
    <property type="match status" value="1"/>
</dbReference>
<organism evidence="9 10">
    <name type="scientific">Exiguobacterium undae</name>
    <dbReference type="NCBI Taxonomy" id="169177"/>
    <lineage>
        <taxon>Bacteria</taxon>
        <taxon>Bacillati</taxon>
        <taxon>Bacillota</taxon>
        <taxon>Bacilli</taxon>
        <taxon>Bacillales</taxon>
        <taxon>Bacillales Family XII. Incertae Sedis</taxon>
        <taxon>Exiguobacterium</taxon>
    </lineage>
</organism>
<dbReference type="EMBL" id="LVVL01000001">
    <property type="protein sequence ID" value="OAN15613.1"/>
    <property type="molecule type" value="Genomic_DNA"/>
</dbReference>
<evidence type="ECO:0000256" key="7">
    <source>
        <dbReference type="ARBA" id="ARBA00023136"/>
    </source>
</evidence>
<dbReference type="Pfam" id="PF00005">
    <property type="entry name" value="ABC_tran"/>
    <property type="match status" value="1"/>
</dbReference>
<accession>A0ABX2VCE8</accession>
<comment type="similarity">
    <text evidence="2">Belongs to the ABC transporter superfamily.</text>
</comment>
<reference evidence="9 10" key="1">
    <citation type="submission" date="2016-03" db="EMBL/GenBank/DDBJ databases">
        <authorList>
            <person name="Cho S.-Y."/>
            <person name="Lim S."/>
            <person name="Kim H."/>
            <person name="Soh E.H."/>
            <person name="Moon J.S."/>
        </authorList>
    </citation>
    <scope>NUCLEOTIDE SEQUENCE [LARGE SCALE GENOMIC DNA]</scope>
    <source>
        <strain evidence="9 10">KCTC 3810</strain>
    </source>
</reference>
<proteinExistence type="inferred from homology"/>
<keyword evidence="10" id="KW-1185">Reference proteome</keyword>
<keyword evidence="7" id="KW-0472">Membrane</keyword>
<dbReference type="InterPro" id="IPR027417">
    <property type="entry name" value="P-loop_NTPase"/>
</dbReference>
<dbReference type="Gene3D" id="3.40.50.300">
    <property type="entry name" value="P-loop containing nucleotide triphosphate hydrolases"/>
    <property type="match status" value="1"/>
</dbReference>
<sequence>MMKPVLSVERLTVETIADDTPLVRDVSFTLLAGQIVGLVGESGCGKTVTSLALLRLLDEKVIRQSGRIQLDETDLMTLSDRTLRRVRGGQIAFIMQNPMSAFTPVYTIGHQLIETIRTHDRGSKREAKDRALEALREVNLEEPDRILKAYPFELSGGMLQRVMIALAVCLRPDVLIADEPTTALDVYNQKLVLYYLEKVRATYGTAILLISHDLSVIAEMADQVLVMRHGEIVERADVFDLFDRPQHPYTQQLLAQQGIQAGGMNA</sequence>
<evidence type="ECO:0000256" key="4">
    <source>
        <dbReference type="ARBA" id="ARBA00022475"/>
    </source>
</evidence>
<dbReference type="Proteomes" id="UP000078447">
    <property type="component" value="Unassembled WGS sequence"/>
</dbReference>
<dbReference type="InterPro" id="IPR017871">
    <property type="entry name" value="ABC_transporter-like_CS"/>
</dbReference>
<evidence type="ECO:0000313" key="10">
    <source>
        <dbReference type="Proteomes" id="UP000078447"/>
    </source>
</evidence>
<dbReference type="InterPro" id="IPR003593">
    <property type="entry name" value="AAA+_ATPase"/>
</dbReference>
<comment type="subcellular location">
    <subcellularLocation>
        <location evidence="1">Cell membrane</location>
        <topology evidence="1">Peripheral membrane protein</topology>
    </subcellularLocation>
</comment>
<keyword evidence="5" id="KW-0547">Nucleotide-binding</keyword>
<evidence type="ECO:0000256" key="6">
    <source>
        <dbReference type="ARBA" id="ARBA00022840"/>
    </source>
</evidence>
<evidence type="ECO:0000259" key="8">
    <source>
        <dbReference type="PROSITE" id="PS50893"/>
    </source>
</evidence>
<name>A0ABX2VCE8_9BACL</name>
<dbReference type="SMART" id="SM00382">
    <property type="entry name" value="AAA"/>
    <property type="match status" value="1"/>
</dbReference>
<dbReference type="CDD" id="cd03257">
    <property type="entry name" value="ABC_NikE_OppD_transporters"/>
    <property type="match status" value="1"/>
</dbReference>
<keyword evidence="6 9" id="KW-0067">ATP-binding</keyword>
<dbReference type="InterPro" id="IPR050388">
    <property type="entry name" value="ABC_Ni/Peptide_Import"/>
</dbReference>
<evidence type="ECO:0000256" key="2">
    <source>
        <dbReference type="ARBA" id="ARBA00005417"/>
    </source>
</evidence>
<dbReference type="PROSITE" id="PS00211">
    <property type="entry name" value="ABC_TRANSPORTER_1"/>
    <property type="match status" value="1"/>
</dbReference>
<feature type="domain" description="ABC transporter" evidence="8">
    <location>
        <begin position="6"/>
        <end position="254"/>
    </location>
</feature>
<dbReference type="GO" id="GO:0005524">
    <property type="term" value="F:ATP binding"/>
    <property type="evidence" value="ECO:0007669"/>
    <property type="project" value="UniProtKB-KW"/>
</dbReference>
<evidence type="ECO:0000256" key="3">
    <source>
        <dbReference type="ARBA" id="ARBA00022448"/>
    </source>
</evidence>
<dbReference type="InterPro" id="IPR003439">
    <property type="entry name" value="ABC_transporter-like_ATP-bd"/>
</dbReference>
<dbReference type="SUPFAM" id="SSF52540">
    <property type="entry name" value="P-loop containing nucleoside triphosphate hydrolases"/>
    <property type="match status" value="1"/>
</dbReference>